<feature type="region of interest" description="Disordered" evidence="1">
    <location>
        <begin position="26"/>
        <end position="74"/>
    </location>
</feature>
<feature type="compositionally biased region" description="Polar residues" evidence="1">
    <location>
        <begin position="26"/>
        <end position="55"/>
    </location>
</feature>
<evidence type="ECO:0000313" key="2">
    <source>
        <dbReference type="EMBL" id="CAB4273645.1"/>
    </source>
</evidence>
<feature type="compositionally biased region" description="Basic residues" evidence="1">
    <location>
        <begin position="59"/>
        <end position="72"/>
    </location>
</feature>
<dbReference type="Proteomes" id="UP000507222">
    <property type="component" value="Unassembled WGS sequence"/>
</dbReference>
<sequence>MGDDEEGSNKNGANCSIHKDVALCRASTTSPMPTPNSLNDNESMESVSVTQNVPETANLHRRPIRNKKAQERKRKDIMHDLMDQGNAMAKVMKSYKESYDKNKEFKVMMMETSTIETPARRAKVKEKQKEIMAKQASRCLNFDDDIYHPEPPSDDS</sequence>
<feature type="region of interest" description="Disordered" evidence="1">
    <location>
        <begin position="1"/>
        <end position="20"/>
    </location>
</feature>
<reference evidence="2 3" key="1">
    <citation type="submission" date="2020-05" db="EMBL/GenBank/DDBJ databases">
        <authorList>
            <person name="Campoy J."/>
            <person name="Schneeberger K."/>
            <person name="Spophaly S."/>
        </authorList>
    </citation>
    <scope>NUCLEOTIDE SEQUENCE [LARGE SCALE GENOMIC DNA]</scope>
    <source>
        <strain evidence="2">PruArmRojPasFocal</strain>
    </source>
</reference>
<dbReference type="EMBL" id="CAEKDK010000003">
    <property type="protein sequence ID" value="CAB4273645.1"/>
    <property type="molecule type" value="Genomic_DNA"/>
</dbReference>
<accession>A0A6J5UEM6</accession>
<evidence type="ECO:0000256" key="1">
    <source>
        <dbReference type="SAM" id="MobiDB-lite"/>
    </source>
</evidence>
<dbReference type="AlphaFoldDB" id="A0A6J5UEM6"/>
<proteinExistence type="predicted"/>
<protein>
    <recommendedName>
        <fullName evidence="4">No apical meristem-associated C-terminal domain-containing protein</fullName>
    </recommendedName>
</protein>
<gene>
    <name evidence="2" type="ORF">CURHAP_LOCUS21642</name>
</gene>
<organism evidence="2 3">
    <name type="scientific">Prunus armeniaca</name>
    <name type="common">Apricot</name>
    <name type="synonym">Armeniaca vulgaris</name>
    <dbReference type="NCBI Taxonomy" id="36596"/>
    <lineage>
        <taxon>Eukaryota</taxon>
        <taxon>Viridiplantae</taxon>
        <taxon>Streptophyta</taxon>
        <taxon>Embryophyta</taxon>
        <taxon>Tracheophyta</taxon>
        <taxon>Spermatophyta</taxon>
        <taxon>Magnoliopsida</taxon>
        <taxon>eudicotyledons</taxon>
        <taxon>Gunneridae</taxon>
        <taxon>Pentapetalae</taxon>
        <taxon>rosids</taxon>
        <taxon>fabids</taxon>
        <taxon>Rosales</taxon>
        <taxon>Rosaceae</taxon>
        <taxon>Amygdaloideae</taxon>
        <taxon>Amygdaleae</taxon>
        <taxon>Prunus</taxon>
    </lineage>
</organism>
<evidence type="ECO:0008006" key="4">
    <source>
        <dbReference type="Google" id="ProtNLM"/>
    </source>
</evidence>
<evidence type="ECO:0000313" key="3">
    <source>
        <dbReference type="Proteomes" id="UP000507222"/>
    </source>
</evidence>
<name>A0A6J5UEM6_PRUAR</name>